<dbReference type="Proteomes" id="UP001341840">
    <property type="component" value="Unassembled WGS sequence"/>
</dbReference>
<reference evidence="2 3" key="1">
    <citation type="journal article" date="2023" name="Plants (Basel)">
        <title>Bridging the Gap: Combining Genomics and Transcriptomics Approaches to Understand Stylosanthes scabra, an Orphan Legume from the Brazilian Caatinga.</title>
        <authorList>
            <person name="Ferreira-Neto J.R.C."/>
            <person name="da Silva M.D."/>
            <person name="Binneck E."/>
            <person name="de Melo N.F."/>
            <person name="da Silva R.H."/>
            <person name="de Melo A.L.T.M."/>
            <person name="Pandolfi V."/>
            <person name="Bustamante F.O."/>
            <person name="Brasileiro-Vidal A.C."/>
            <person name="Benko-Iseppon A.M."/>
        </authorList>
    </citation>
    <scope>NUCLEOTIDE SEQUENCE [LARGE SCALE GENOMIC DNA]</scope>
    <source>
        <tissue evidence="2">Leaves</tissue>
    </source>
</reference>
<dbReference type="EMBL" id="JASCZI010122239">
    <property type="protein sequence ID" value="MED6163979.1"/>
    <property type="molecule type" value="Genomic_DNA"/>
</dbReference>
<feature type="region of interest" description="Disordered" evidence="1">
    <location>
        <begin position="142"/>
        <end position="184"/>
    </location>
</feature>
<sequence length="184" mass="19664">ILQKIGVTSSKRAGKLFYRAPVTVVSEHVKYGSFVVQNDTDLEVIFHCRRDFLEVRTIELYVKLEDVVASSGGSNPNPTSNQIGGSSSSALVAPVVPVIPPCVASSSFAPGLHNEDGDRCDLGDNRTFGELVTVVANSPHNVPMGAQISDPEGIEEALGDDEDDKEPEFVFGDSDDNHHSIPTG</sequence>
<proteinExistence type="predicted"/>
<gene>
    <name evidence="2" type="ORF">PIB30_085194</name>
</gene>
<comment type="caution">
    <text evidence="2">The sequence shown here is derived from an EMBL/GenBank/DDBJ whole genome shotgun (WGS) entry which is preliminary data.</text>
</comment>
<feature type="compositionally biased region" description="Acidic residues" evidence="1">
    <location>
        <begin position="152"/>
        <end position="166"/>
    </location>
</feature>
<feature type="compositionally biased region" description="Basic and acidic residues" evidence="1">
    <location>
        <begin position="175"/>
        <end position="184"/>
    </location>
</feature>
<feature type="non-terminal residue" evidence="2">
    <location>
        <position position="1"/>
    </location>
</feature>
<evidence type="ECO:0000313" key="3">
    <source>
        <dbReference type="Proteomes" id="UP001341840"/>
    </source>
</evidence>
<evidence type="ECO:0000256" key="1">
    <source>
        <dbReference type="SAM" id="MobiDB-lite"/>
    </source>
</evidence>
<protein>
    <submittedName>
        <fullName evidence="2">Uncharacterized protein</fullName>
    </submittedName>
</protein>
<organism evidence="2 3">
    <name type="scientific">Stylosanthes scabra</name>
    <dbReference type="NCBI Taxonomy" id="79078"/>
    <lineage>
        <taxon>Eukaryota</taxon>
        <taxon>Viridiplantae</taxon>
        <taxon>Streptophyta</taxon>
        <taxon>Embryophyta</taxon>
        <taxon>Tracheophyta</taxon>
        <taxon>Spermatophyta</taxon>
        <taxon>Magnoliopsida</taxon>
        <taxon>eudicotyledons</taxon>
        <taxon>Gunneridae</taxon>
        <taxon>Pentapetalae</taxon>
        <taxon>rosids</taxon>
        <taxon>fabids</taxon>
        <taxon>Fabales</taxon>
        <taxon>Fabaceae</taxon>
        <taxon>Papilionoideae</taxon>
        <taxon>50 kb inversion clade</taxon>
        <taxon>dalbergioids sensu lato</taxon>
        <taxon>Dalbergieae</taxon>
        <taxon>Pterocarpus clade</taxon>
        <taxon>Stylosanthes</taxon>
    </lineage>
</organism>
<accession>A0ABU6USY7</accession>
<evidence type="ECO:0000313" key="2">
    <source>
        <dbReference type="EMBL" id="MED6163979.1"/>
    </source>
</evidence>
<keyword evidence="3" id="KW-1185">Reference proteome</keyword>
<name>A0ABU6USY7_9FABA</name>